<dbReference type="Proteomes" id="UP000292627">
    <property type="component" value="Unassembled WGS sequence"/>
</dbReference>
<dbReference type="EMBL" id="SHMC01000004">
    <property type="protein sequence ID" value="TAA24633.1"/>
    <property type="molecule type" value="Genomic_DNA"/>
</dbReference>
<evidence type="ECO:0000313" key="2">
    <source>
        <dbReference type="EMBL" id="TAA24633.1"/>
    </source>
</evidence>
<dbReference type="PANTHER" id="PTHR38011">
    <property type="entry name" value="DIHYDROFOLATE REDUCTASE FAMILY PROTEIN (AFU_ORTHOLOGUE AFUA_8G06820)"/>
    <property type="match status" value="1"/>
</dbReference>
<proteinExistence type="predicted"/>
<dbReference type="OrthoDB" id="9782335at2"/>
<evidence type="ECO:0000313" key="3">
    <source>
        <dbReference type="Proteomes" id="UP000292627"/>
    </source>
</evidence>
<dbReference type="RefSeq" id="WP_130551902.1">
    <property type="nucleotide sequence ID" value="NZ_SHMC01000004.1"/>
</dbReference>
<dbReference type="Pfam" id="PF01872">
    <property type="entry name" value="RibD_C"/>
    <property type="match status" value="1"/>
</dbReference>
<dbReference type="Gene3D" id="3.40.430.10">
    <property type="entry name" value="Dihydrofolate Reductase, subunit A"/>
    <property type="match status" value="1"/>
</dbReference>
<evidence type="ECO:0000259" key="1">
    <source>
        <dbReference type="Pfam" id="PF01872"/>
    </source>
</evidence>
<dbReference type="PANTHER" id="PTHR38011:SF11">
    <property type="entry name" value="2,5-DIAMINO-6-RIBOSYLAMINO-4(3H)-PYRIMIDINONE 5'-PHOSPHATE REDUCTASE"/>
    <property type="match status" value="1"/>
</dbReference>
<comment type="caution">
    <text evidence="2">The sequence shown here is derived from an EMBL/GenBank/DDBJ whole genome shotgun (WGS) entry which is preliminary data.</text>
</comment>
<dbReference type="InterPro" id="IPR050765">
    <property type="entry name" value="Riboflavin_Biosynth_HTPR"/>
</dbReference>
<reference evidence="2 3" key="1">
    <citation type="submission" date="2019-02" db="EMBL/GenBank/DDBJ databases">
        <title>WGS of Pseudoxanthomonas species novum from clinical isolates.</title>
        <authorList>
            <person name="Bernier A.-M."/>
            <person name="Bernard K."/>
            <person name="Vachon A."/>
        </authorList>
    </citation>
    <scope>NUCLEOTIDE SEQUENCE [LARGE SCALE GENOMIC DNA]</scope>
    <source>
        <strain evidence="2 3">NML171200</strain>
    </source>
</reference>
<feature type="domain" description="Bacterial bifunctional deaminase-reductase C-terminal" evidence="1">
    <location>
        <begin position="5"/>
        <end position="200"/>
    </location>
</feature>
<gene>
    <name evidence="2" type="ORF">EA660_13020</name>
</gene>
<protein>
    <submittedName>
        <fullName evidence="2">Dihydrofolate reductase</fullName>
    </submittedName>
</protein>
<organism evidence="2 3">
    <name type="scientific">Pseudoxanthomonas winnipegensis</name>
    <dbReference type="NCBI Taxonomy" id="2480810"/>
    <lineage>
        <taxon>Bacteria</taxon>
        <taxon>Pseudomonadati</taxon>
        <taxon>Pseudomonadota</taxon>
        <taxon>Gammaproteobacteria</taxon>
        <taxon>Lysobacterales</taxon>
        <taxon>Lysobacteraceae</taxon>
        <taxon>Pseudoxanthomonas</taxon>
    </lineage>
</organism>
<dbReference type="SUPFAM" id="SSF53597">
    <property type="entry name" value="Dihydrofolate reductase-like"/>
    <property type="match status" value="1"/>
</dbReference>
<dbReference type="GO" id="GO:0008703">
    <property type="term" value="F:5-amino-6-(5-phosphoribosylamino)uracil reductase activity"/>
    <property type="evidence" value="ECO:0007669"/>
    <property type="project" value="InterPro"/>
</dbReference>
<dbReference type="GO" id="GO:0009231">
    <property type="term" value="P:riboflavin biosynthetic process"/>
    <property type="evidence" value="ECO:0007669"/>
    <property type="project" value="InterPro"/>
</dbReference>
<dbReference type="InterPro" id="IPR002734">
    <property type="entry name" value="RibDG_C"/>
</dbReference>
<accession>A0A4V2HCZ0</accession>
<dbReference type="AlphaFoldDB" id="A0A4V2HCZ0"/>
<sequence>MRALKVVMAMSLDGFVSDIEGSNGWMFTGDQAAMAWKVDAVSNAGLHIMGSRTFRAMAGFWPTAISPFAAPMNRIPKAVFTRQGPAILQAAPAANAPQTSATEAQVAALQPGGESWAEAYVAGGDLADEVARLKADDGPPIVAHGGAAFVRSLIARNLVDEYALLVYPLALGQGLPIFSELTGKRHLALVDTTAFPSGAVAQTYRAM</sequence>
<dbReference type="InterPro" id="IPR024072">
    <property type="entry name" value="DHFR-like_dom_sf"/>
</dbReference>
<name>A0A4V2HCZ0_9GAMM</name>